<proteinExistence type="predicted"/>
<reference evidence="1" key="2">
    <citation type="journal article" date="2017" name="Nat. Commun.">
        <title>Single-virus genomics reveals hidden cosmopolitan and abundant viruses.</title>
        <authorList>
            <person name="Martinez-Hernandez F."/>
            <person name="Fornas O."/>
            <person name="Lluesma Gomez M."/>
            <person name="Bolduc B."/>
            <person name="de la Cruz Pena M.J."/>
            <person name="Martinez J.M."/>
            <person name="Anton J."/>
            <person name="Gasol J.M."/>
            <person name="Rosselli R."/>
            <person name="Rodriguez-Valera F."/>
            <person name="Sullivan M.B."/>
            <person name="Acinas S.G."/>
            <person name="Martinez-Garcia M."/>
        </authorList>
    </citation>
    <scope>NUCLEOTIDE SEQUENCE</scope>
</reference>
<sequence length="137" mass="15949">MTQVNIEVGKVSDLLYDLMTSTKAKKFRAGFIKTDGSYRVGKFDLLNRSTWKQTDGTMYKRKGKKRTTDADEYILAHDLEKKAPRNISVRRLKWFSVGKKVYKINRLELNEDITIVMFDKVKFTALKTLMTKGELDE</sequence>
<organism evidence="1">
    <name type="scientific">uncultured virus</name>
    <dbReference type="NCBI Taxonomy" id="340016"/>
    <lineage>
        <taxon>Viruses</taxon>
        <taxon>environmental samples</taxon>
    </lineage>
</organism>
<accession>A0A218MLT8</accession>
<dbReference type="EMBL" id="KY052823">
    <property type="protein sequence ID" value="ASF00250.1"/>
    <property type="molecule type" value="Genomic_DNA"/>
</dbReference>
<name>A0A218MLT8_9VIRU</name>
<reference evidence="1" key="1">
    <citation type="submission" date="2016-10" db="EMBL/GenBank/DDBJ databases">
        <authorList>
            <person name="Varghese N."/>
        </authorList>
    </citation>
    <scope>NUCLEOTIDE SEQUENCE</scope>
</reference>
<evidence type="ECO:0000313" key="1">
    <source>
        <dbReference type="EMBL" id="ASF00250.1"/>
    </source>
</evidence>
<protein>
    <submittedName>
        <fullName evidence="1">Uncharacterized protein</fullName>
    </submittedName>
</protein>